<dbReference type="PANTHER" id="PTHR43394">
    <property type="entry name" value="ATP-DEPENDENT PERMEASE MDL1, MITOCHONDRIAL"/>
    <property type="match status" value="1"/>
</dbReference>
<feature type="transmembrane region" description="Helical" evidence="7">
    <location>
        <begin position="255"/>
        <end position="276"/>
    </location>
</feature>
<keyword evidence="4" id="KW-0067">ATP-binding</keyword>
<feature type="domain" description="ABC transporter" evidence="8">
    <location>
        <begin position="347"/>
        <end position="594"/>
    </location>
</feature>
<evidence type="ECO:0000313" key="10">
    <source>
        <dbReference type="EMBL" id="OIV37080.1"/>
    </source>
</evidence>
<dbReference type="InterPro" id="IPR011527">
    <property type="entry name" value="ABC1_TM_dom"/>
</dbReference>
<dbReference type="EMBL" id="MLCF01000064">
    <property type="protein sequence ID" value="OIV37080.1"/>
    <property type="molecule type" value="Genomic_DNA"/>
</dbReference>
<evidence type="ECO:0000256" key="5">
    <source>
        <dbReference type="ARBA" id="ARBA00022989"/>
    </source>
</evidence>
<dbReference type="GO" id="GO:0016887">
    <property type="term" value="F:ATP hydrolysis activity"/>
    <property type="evidence" value="ECO:0007669"/>
    <property type="project" value="InterPro"/>
</dbReference>
<dbReference type="Gene3D" id="3.40.50.300">
    <property type="entry name" value="P-loop containing nucleotide triphosphate hydrolases"/>
    <property type="match status" value="1"/>
</dbReference>
<evidence type="ECO:0000256" key="2">
    <source>
        <dbReference type="ARBA" id="ARBA00022692"/>
    </source>
</evidence>
<accession>A0A1J7C695</accession>
<evidence type="ECO:0000313" key="11">
    <source>
        <dbReference type="Proteomes" id="UP000243342"/>
    </source>
</evidence>
<evidence type="ECO:0000256" key="3">
    <source>
        <dbReference type="ARBA" id="ARBA00022741"/>
    </source>
</evidence>
<feature type="domain" description="ABC transmembrane type-1" evidence="9">
    <location>
        <begin position="30"/>
        <end position="312"/>
    </location>
</feature>
<evidence type="ECO:0000259" key="8">
    <source>
        <dbReference type="PROSITE" id="PS50893"/>
    </source>
</evidence>
<evidence type="ECO:0000256" key="1">
    <source>
        <dbReference type="ARBA" id="ARBA00004651"/>
    </source>
</evidence>
<dbReference type="PROSITE" id="PS50893">
    <property type="entry name" value="ABC_TRANSPORTER_2"/>
    <property type="match status" value="1"/>
</dbReference>
<dbReference type="Pfam" id="PF00664">
    <property type="entry name" value="ABC_membrane"/>
    <property type="match status" value="1"/>
</dbReference>
<dbReference type="SMART" id="SM00382">
    <property type="entry name" value="AAA"/>
    <property type="match status" value="1"/>
</dbReference>
<comment type="caution">
    <text evidence="10">The sequence shown here is derived from an EMBL/GenBank/DDBJ whole genome shotgun (WGS) entry which is preliminary data.</text>
</comment>
<keyword evidence="3" id="KW-0547">Nucleotide-binding</keyword>
<dbReference type="InterPro" id="IPR003439">
    <property type="entry name" value="ABC_transporter-like_ATP-bd"/>
</dbReference>
<dbReference type="InterPro" id="IPR039421">
    <property type="entry name" value="Type_1_exporter"/>
</dbReference>
<dbReference type="Gene3D" id="1.20.1560.10">
    <property type="entry name" value="ABC transporter type 1, transmembrane domain"/>
    <property type="match status" value="1"/>
</dbReference>
<dbReference type="PANTHER" id="PTHR43394:SF1">
    <property type="entry name" value="ATP-BINDING CASSETTE SUB-FAMILY B MEMBER 10, MITOCHONDRIAL"/>
    <property type="match status" value="1"/>
</dbReference>
<keyword evidence="5 7" id="KW-1133">Transmembrane helix</keyword>
<dbReference type="STRING" id="1428644.BIV57_13020"/>
<reference evidence="10 11" key="1">
    <citation type="submission" date="2016-10" db="EMBL/GenBank/DDBJ databases">
        <title>Genome sequence of Streptomyces gilvigriseus MUSC 26.</title>
        <authorList>
            <person name="Lee L.-H."/>
            <person name="Ser H.-L."/>
        </authorList>
    </citation>
    <scope>NUCLEOTIDE SEQUENCE [LARGE SCALE GENOMIC DNA]</scope>
    <source>
        <strain evidence="10 11">MUSC 26</strain>
    </source>
</reference>
<gene>
    <name evidence="10" type="ORF">BIV57_13020</name>
</gene>
<sequence length="600" mass="63932">MNRASRSRRALRALALWPETALRAAPGHTALLAVCVTVQAVAAPAQSFGLARLLDGVTAHDRPRISVGAAVIVAALLGVAVVNAFSLLLESGLYDRLHGHVHRELLRVNSLVPGIEHHEDPAVADRLSQVRDDVEDMAHSALYLMAPIATAVSTVTSLGLLASVHPLLLLVPLFGLARMWAATRAARLRQRSVEEGAARGRVHRELVRTAADPAHGIELRVFALRPFLLRRMERLAAELNGMQRTAFRRGGRAEALTVLAFGLLYAASVVFAVALAREGRITLGQVALVVTLTPAVQGIVASLANSMSTAGNMARVFGRYRWLRDYAEDAARRAPTGPAPTRLAEGIALRGVGFRYPSADRPALSGIDLDLPAGATVALVGENGAGKSTLVKLLAKLYSPTSGTITADGADLAAVAPDAWRARLSAGFQDFTRFEFTAGETIGVGDLPRLGDEPALRGAAARADAGPLLERLPDGLAQRLGKRFKDGADLSGGQWQRLALARAFLREGPLLLLLDEPTAALDPEAEHALFARFADASRAAARRTGGITLLVSHRFSTVRTADLIVVMEGGRITERGSHEELVAAGGRYAELFELQARAYR</sequence>
<dbReference type="PROSITE" id="PS00211">
    <property type="entry name" value="ABC_TRANSPORTER_1"/>
    <property type="match status" value="1"/>
</dbReference>
<dbReference type="GO" id="GO:0015421">
    <property type="term" value="F:ABC-type oligopeptide transporter activity"/>
    <property type="evidence" value="ECO:0007669"/>
    <property type="project" value="TreeGrafter"/>
</dbReference>
<dbReference type="InterPro" id="IPR036640">
    <property type="entry name" value="ABC1_TM_sf"/>
</dbReference>
<dbReference type="InterPro" id="IPR027417">
    <property type="entry name" value="P-loop_NTPase"/>
</dbReference>
<evidence type="ECO:0000259" key="9">
    <source>
        <dbReference type="PROSITE" id="PS50929"/>
    </source>
</evidence>
<keyword evidence="2 7" id="KW-0812">Transmembrane</keyword>
<dbReference type="RefSeq" id="WP_071656980.1">
    <property type="nucleotide sequence ID" value="NZ_MLCF01000064.1"/>
</dbReference>
<dbReference type="InterPro" id="IPR003593">
    <property type="entry name" value="AAA+_ATPase"/>
</dbReference>
<dbReference type="AlphaFoldDB" id="A0A1J7C695"/>
<dbReference type="InterPro" id="IPR017871">
    <property type="entry name" value="ABC_transporter-like_CS"/>
</dbReference>
<keyword evidence="6 7" id="KW-0472">Membrane</keyword>
<feature type="transmembrane region" description="Helical" evidence="7">
    <location>
        <begin position="65"/>
        <end position="89"/>
    </location>
</feature>
<protein>
    <recommendedName>
        <fullName evidence="12">ABC transporter ATP-binding protein</fullName>
    </recommendedName>
</protein>
<evidence type="ECO:0000256" key="6">
    <source>
        <dbReference type="ARBA" id="ARBA00023136"/>
    </source>
</evidence>
<evidence type="ECO:0008006" key="12">
    <source>
        <dbReference type="Google" id="ProtNLM"/>
    </source>
</evidence>
<dbReference type="GO" id="GO:0005524">
    <property type="term" value="F:ATP binding"/>
    <property type="evidence" value="ECO:0007669"/>
    <property type="project" value="UniProtKB-KW"/>
</dbReference>
<name>A0A1J7C695_9ACTN</name>
<dbReference type="PROSITE" id="PS50929">
    <property type="entry name" value="ABC_TM1F"/>
    <property type="match status" value="1"/>
</dbReference>
<dbReference type="Proteomes" id="UP000243342">
    <property type="component" value="Unassembled WGS sequence"/>
</dbReference>
<dbReference type="GO" id="GO:0005886">
    <property type="term" value="C:plasma membrane"/>
    <property type="evidence" value="ECO:0007669"/>
    <property type="project" value="UniProtKB-SubCell"/>
</dbReference>
<dbReference type="SUPFAM" id="SSF90123">
    <property type="entry name" value="ABC transporter transmembrane region"/>
    <property type="match status" value="1"/>
</dbReference>
<proteinExistence type="predicted"/>
<comment type="subcellular location">
    <subcellularLocation>
        <location evidence="1">Cell membrane</location>
        <topology evidence="1">Multi-pass membrane protein</topology>
    </subcellularLocation>
</comment>
<dbReference type="OrthoDB" id="9806127at2"/>
<keyword evidence="11" id="KW-1185">Reference proteome</keyword>
<evidence type="ECO:0000256" key="4">
    <source>
        <dbReference type="ARBA" id="ARBA00022840"/>
    </source>
</evidence>
<dbReference type="SUPFAM" id="SSF52540">
    <property type="entry name" value="P-loop containing nucleoside triphosphate hydrolases"/>
    <property type="match status" value="1"/>
</dbReference>
<feature type="transmembrane region" description="Helical" evidence="7">
    <location>
        <begin position="282"/>
        <end position="304"/>
    </location>
</feature>
<evidence type="ECO:0000256" key="7">
    <source>
        <dbReference type="SAM" id="Phobius"/>
    </source>
</evidence>
<organism evidence="10 11">
    <name type="scientific">Mangrovactinospora gilvigrisea</name>
    <dbReference type="NCBI Taxonomy" id="1428644"/>
    <lineage>
        <taxon>Bacteria</taxon>
        <taxon>Bacillati</taxon>
        <taxon>Actinomycetota</taxon>
        <taxon>Actinomycetes</taxon>
        <taxon>Kitasatosporales</taxon>
        <taxon>Streptomycetaceae</taxon>
        <taxon>Mangrovactinospora</taxon>
    </lineage>
</organism>
<dbReference type="Pfam" id="PF00005">
    <property type="entry name" value="ABC_tran"/>
    <property type="match status" value="1"/>
</dbReference>